<organism evidence="1 2">
    <name type="scientific">Bauhinia variegata</name>
    <name type="common">Purple orchid tree</name>
    <name type="synonym">Phanera variegata</name>
    <dbReference type="NCBI Taxonomy" id="167791"/>
    <lineage>
        <taxon>Eukaryota</taxon>
        <taxon>Viridiplantae</taxon>
        <taxon>Streptophyta</taxon>
        <taxon>Embryophyta</taxon>
        <taxon>Tracheophyta</taxon>
        <taxon>Spermatophyta</taxon>
        <taxon>Magnoliopsida</taxon>
        <taxon>eudicotyledons</taxon>
        <taxon>Gunneridae</taxon>
        <taxon>Pentapetalae</taxon>
        <taxon>rosids</taxon>
        <taxon>fabids</taxon>
        <taxon>Fabales</taxon>
        <taxon>Fabaceae</taxon>
        <taxon>Cercidoideae</taxon>
        <taxon>Cercideae</taxon>
        <taxon>Bauhiniinae</taxon>
        <taxon>Bauhinia</taxon>
    </lineage>
</organism>
<gene>
    <name evidence="1" type="ORF">L6164_016983</name>
</gene>
<reference evidence="1 2" key="1">
    <citation type="journal article" date="2022" name="DNA Res.">
        <title>Chromosomal-level genome assembly of the orchid tree Bauhinia variegata (Leguminosae; Cercidoideae) supports the allotetraploid origin hypothesis of Bauhinia.</title>
        <authorList>
            <person name="Zhong Y."/>
            <person name="Chen Y."/>
            <person name="Zheng D."/>
            <person name="Pang J."/>
            <person name="Liu Y."/>
            <person name="Luo S."/>
            <person name="Meng S."/>
            <person name="Qian L."/>
            <person name="Wei D."/>
            <person name="Dai S."/>
            <person name="Zhou R."/>
        </authorList>
    </citation>
    <scope>NUCLEOTIDE SEQUENCE [LARGE SCALE GENOMIC DNA]</scope>
    <source>
        <strain evidence="1">BV-YZ2020</strain>
    </source>
</reference>
<protein>
    <submittedName>
        <fullName evidence="1">Uncharacterized protein</fullName>
    </submittedName>
</protein>
<sequence>MTDFLALNYRSGDSSLSFGGDLNSLRAYFIVILHQYITSYRMVITCFSILPRVYAKTETYGTSSQHKFTETWKLVAMSFSLKSLHPEIDVAYNIDKPEQMYGRVGLCRDLNLTYSSLLNTISQNPILHFSTISMKTHLQNGHFVDCKKQFANLCSKGYIKEAFGRFISEVWAEPSLFSHLLQACIPRKSISLAKQLHSLIITSGCSADKFVSNHLLNLYSKLGDVQTAVVLFDQMPRRNTMSCNILINAYFQRGDCDKAIKLFDQMPERNVSTWNAIVAGLTQFEMNEVAVLIFKEMNDLGFKPDAFTLGSVLRGCAHLKALYLGWQVHAYVIKLGLELDLVVGSSLAHMYMKAGHLKDGEKVIKSMPIRNVVAWNTLIAGKAQNGYSEGVLDQYNMMKMSGFRPDKITFVSVLSSCSELATLGQGKQIHAEVIKAGADSVVAVISSLISSTISKMVCVLVEITGNTGSCVSISKMVLLLLRIFCAAIWVEGDLVMALYLRPHNDGPCIVTFIRKVLCSGNTTGMKILL</sequence>
<evidence type="ECO:0000313" key="1">
    <source>
        <dbReference type="EMBL" id="KAI4332042.1"/>
    </source>
</evidence>
<evidence type="ECO:0000313" key="2">
    <source>
        <dbReference type="Proteomes" id="UP000828941"/>
    </source>
</evidence>
<proteinExistence type="predicted"/>
<dbReference type="Proteomes" id="UP000828941">
    <property type="component" value="Chromosome 7"/>
</dbReference>
<accession>A0ACB9N809</accession>
<keyword evidence="2" id="KW-1185">Reference proteome</keyword>
<name>A0ACB9N809_BAUVA</name>
<comment type="caution">
    <text evidence="1">The sequence shown here is derived from an EMBL/GenBank/DDBJ whole genome shotgun (WGS) entry which is preliminary data.</text>
</comment>
<dbReference type="EMBL" id="CM039432">
    <property type="protein sequence ID" value="KAI4332042.1"/>
    <property type="molecule type" value="Genomic_DNA"/>
</dbReference>